<protein>
    <submittedName>
        <fullName evidence="2">Uncharacterized protein</fullName>
    </submittedName>
</protein>
<proteinExistence type="predicted"/>
<evidence type="ECO:0000313" key="1">
    <source>
        <dbReference type="Proteomes" id="UP000887565"/>
    </source>
</evidence>
<evidence type="ECO:0000313" key="2">
    <source>
        <dbReference type="WBParaSite" id="nRc.2.0.1.t42580-RA"/>
    </source>
</evidence>
<organism evidence="1 2">
    <name type="scientific">Romanomermis culicivorax</name>
    <name type="common">Nematode worm</name>
    <dbReference type="NCBI Taxonomy" id="13658"/>
    <lineage>
        <taxon>Eukaryota</taxon>
        <taxon>Metazoa</taxon>
        <taxon>Ecdysozoa</taxon>
        <taxon>Nematoda</taxon>
        <taxon>Enoplea</taxon>
        <taxon>Dorylaimia</taxon>
        <taxon>Mermithida</taxon>
        <taxon>Mermithoidea</taxon>
        <taxon>Mermithidae</taxon>
        <taxon>Romanomermis</taxon>
    </lineage>
</organism>
<dbReference type="AlphaFoldDB" id="A0A915KUW0"/>
<accession>A0A915KUW0</accession>
<dbReference type="Proteomes" id="UP000887565">
    <property type="component" value="Unplaced"/>
</dbReference>
<keyword evidence="1" id="KW-1185">Reference proteome</keyword>
<reference evidence="2" key="1">
    <citation type="submission" date="2022-11" db="UniProtKB">
        <authorList>
            <consortium name="WormBaseParasite"/>
        </authorList>
    </citation>
    <scope>IDENTIFICATION</scope>
</reference>
<name>A0A915KUW0_ROMCU</name>
<sequence length="75" mass="8467">NQGREKHCNRREECRPRNNFITDLCRLTIPGAKIFVYSKDDGELSQTQCGSTNGVQSNNGNNGYPACAYLLLLFR</sequence>
<dbReference type="WBParaSite" id="nRc.2.0.1.t42580-RA">
    <property type="protein sequence ID" value="nRc.2.0.1.t42580-RA"/>
    <property type="gene ID" value="nRc.2.0.1.g42580"/>
</dbReference>